<gene>
    <name evidence="1" type="ORF">ACFOY7_15060</name>
</gene>
<protein>
    <submittedName>
        <fullName evidence="1">DUF1798 family protein</fullName>
    </submittedName>
</protein>
<dbReference type="RefSeq" id="WP_390252991.1">
    <property type="nucleotide sequence ID" value="NZ_JBHSDT010000008.1"/>
</dbReference>
<proteinExistence type="predicted"/>
<comment type="caution">
    <text evidence="1">The sequence shown here is derived from an EMBL/GenBank/DDBJ whole genome shotgun (WGS) entry which is preliminary data.</text>
</comment>
<sequence>MQLLDQIMYLEQILDQLKDRYLTNERPENKRDPQFFQVVKERTNPIFEQIDEWYSSALLFIKKREVQVHPQQLQSTEENLKLLLLHSYYIDVRKKRYMELYQSVKYVFDLLKKDINKY</sequence>
<name>A0ABV8WZ52_9BACI</name>
<evidence type="ECO:0000313" key="2">
    <source>
        <dbReference type="Proteomes" id="UP001595882"/>
    </source>
</evidence>
<keyword evidence="2" id="KW-1185">Reference proteome</keyword>
<dbReference type="SUPFAM" id="SSF140415">
    <property type="entry name" value="YppE-like"/>
    <property type="match status" value="1"/>
</dbReference>
<accession>A0ABV8WZ52</accession>
<dbReference type="EMBL" id="JBHSDT010000008">
    <property type="protein sequence ID" value="MFC4404388.1"/>
    <property type="molecule type" value="Genomic_DNA"/>
</dbReference>
<reference evidence="2" key="1">
    <citation type="journal article" date="2019" name="Int. J. Syst. Evol. Microbiol.">
        <title>The Global Catalogue of Microorganisms (GCM) 10K type strain sequencing project: providing services to taxonomists for standard genome sequencing and annotation.</title>
        <authorList>
            <consortium name="The Broad Institute Genomics Platform"/>
            <consortium name="The Broad Institute Genome Sequencing Center for Infectious Disease"/>
            <person name="Wu L."/>
            <person name="Ma J."/>
        </authorList>
    </citation>
    <scope>NUCLEOTIDE SEQUENCE [LARGE SCALE GENOMIC DNA]</scope>
    <source>
        <strain evidence="2">CCUG 37865</strain>
    </source>
</reference>
<dbReference type="Gene3D" id="1.20.120.440">
    <property type="entry name" value="YppE-like"/>
    <property type="match status" value="1"/>
</dbReference>
<dbReference type="Pfam" id="PF08807">
    <property type="entry name" value="DUF1798"/>
    <property type="match status" value="1"/>
</dbReference>
<dbReference type="InterPro" id="IPR023351">
    <property type="entry name" value="YppE-like_sf"/>
</dbReference>
<evidence type="ECO:0000313" key="1">
    <source>
        <dbReference type="EMBL" id="MFC4404388.1"/>
    </source>
</evidence>
<organism evidence="1 2">
    <name type="scientific">Gracilibacillus xinjiangensis</name>
    <dbReference type="NCBI Taxonomy" id="1193282"/>
    <lineage>
        <taxon>Bacteria</taxon>
        <taxon>Bacillati</taxon>
        <taxon>Bacillota</taxon>
        <taxon>Bacilli</taxon>
        <taxon>Bacillales</taxon>
        <taxon>Bacillaceae</taxon>
        <taxon>Gracilibacillus</taxon>
    </lineage>
</organism>
<dbReference type="InterPro" id="IPR014913">
    <property type="entry name" value="YppE-like"/>
</dbReference>
<dbReference type="Proteomes" id="UP001595882">
    <property type="component" value="Unassembled WGS sequence"/>
</dbReference>